<sequence>MSFKTKTLRYSTKTINKVHIKNIEQRFAVEGDLPMCVYCNKILTKTKTKKDQILPLKNFFCSNECLREFKIKTAPNEGRKQIFDIENGVCQKCGINLRALYLRLKPLKPTQREKLLLKVKSFSVLKKERVLEICGKKRFSEGLLWQADHIVPVQFGGGNCPIENFQTLCAGCHYSKTCGQAKKATSFRKFLRDKKKNFIDLT</sequence>
<evidence type="ECO:0000313" key="4">
    <source>
        <dbReference type="Proteomes" id="UP001439008"/>
    </source>
</evidence>
<dbReference type="InterPro" id="IPR003615">
    <property type="entry name" value="HNH_nuc"/>
</dbReference>
<dbReference type="Proteomes" id="UP001439008">
    <property type="component" value="Unassembled WGS sequence"/>
</dbReference>
<reference evidence="3 4" key="1">
    <citation type="journal article" date="2024" name="BMC Biol.">
        <title>Comparative genomics of Ascetosporea gives new insight into the evolutionary basis for animal parasitism in Rhizaria.</title>
        <authorList>
            <person name="Hiltunen Thoren M."/>
            <person name="Onut-Brannstrom I."/>
            <person name="Alfjorden A."/>
            <person name="Peckova H."/>
            <person name="Swords F."/>
            <person name="Hooper C."/>
            <person name="Holzer A.S."/>
            <person name="Bass D."/>
            <person name="Burki F."/>
        </authorList>
    </citation>
    <scope>NUCLEOTIDE SEQUENCE [LARGE SCALE GENOMIC DNA]</scope>
    <source>
        <strain evidence="3">20-A016</strain>
    </source>
</reference>
<keyword evidence="1" id="KW-0378">Hydrolase</keyword>
<accession>A0ABV2AS25</accession>
<name>A0ABV2AS25_9EUKA</name>
<keyword evidence="4" id="KW-1185">Reference proteome</keyword>
<evidence type="ECO:0000259" key="2">
    <source>
        <dbReference type="SMART" id="SM00507"/>
    </source>
</evidence>
<dbReference type="SMART" id="SM00507">
    <property type="entry name" value="HNHc"/>
    <property type="match status" value="1"/>
</dbReference>
<dbReference type="EMBL" id="JBDODL010002388">
    <property type="protein sequence ID" value="MES1922208.1"/>
    <property type="molecule type" value="Genomic_DNA"/>
</dbReference>
<evidence type="ECO:0000313" key="3">
    <source>
        <dbReference type="EMBL" id="MES1922208.1"/>
    </source>
</evidence>
<organism evidence="3 4">
    <name type="scientific">Bonamia ostreae</name>
    <dbReference type="NCBI Taxonomy" id="126728"/>
    <lineage>
        <taxon>Eukaryota</taxon>
        <taxon>Sar</taxon>
        <taxon>Rhizaria</taxon>
        <taxon>Endomyxa</taxon>
        <taxon>Ascetosporea</taxon>
        <taxon>Haplosporida</taxon>
        <taxon>Bonamia</taxon>
    </lineage>
</organism>
<dbReference type="InterPro" id="IPR002711">
    <property type="entry name" value="HNH"/>
</dbReference>
<dbReference type="CDD" id="cd00085">
    <property type="entry name" value="HNHc"/>
    <property type="match status" value="1"/>
</dbReference>
<protein>
    <recommendedName>
        <fullName evidence="2">HNH nuclease domain-containing protein</fullName>
    </recommendedName>
</protein>
<comment type="caution">
    <text evidence="3">The sequence shown here is derived from an EMBL/GenBank/DDBJ whole genome shotgun (WGS) entry which is preliminary data.</text>
</comment>
<dbReference type="Pfam" id="PF01844">
    <property type="entry name" value="HNH"/>
    <property type="match status" value="1"/>
</dbReference>
<dbReference type="Gene3D" id="1.10.30.50">
    <property type="match status" value="1"/>
</dbReference>
<dbReference type="PANTHER" id="PTHR45766:SF6">
    <property type="entry name" value="SWI_SNF-RELATED MATRIX-ASSOCIATED ACTIN-DEPENDENT REGULATOR OF CHROMATIN SUBFAMILY A-LIKE PROTEIN 1"/>
    <property type="match status" value="1"/>
</dbReference>
<evidence type="ECO:0000256" key="1">
    <source>
        <dbReference type="ARBA" id="ARBA00022801"/>
    </source>
</evidence>
<feature type="domain" description="HNH nuclease" evidence="2">
    <location>
        <begin position="118"/>
        <end position="174"/>
    </location>
</feature>
<dbReference type="PANTHER" id="PTHR45766">
    <property type="entry name" value="DNA ANNEALING HELICASE AND ENDONUCLEASE ZRANB3 FAMILY MEMBER"/>
    <property type="match status" value="1"/>
</dbReference>
<proteinExistence type="predicted"/>
<gene>
    <name evidence="3" type="ORF">MHBO_003719</name>
</gene>